<dbReference type="SUPFAM" id="SSF81606">
    <property type="entry name" value="PP2C-like"/>
    <property type="match status" value="1"/>
</dbReference>
<dbReference type="Gene3D" id="3.30.450.40">
    <property type="match status" value="1"/>
</dbReference>
<dbReference type="InterPro" id="IPR001932">
    <property type="entry name" value="PPM-type_phosphatase-like_dom"/>
</dbReference>
<name>A0A3E0GVX5_9PSEU</name>
<feature type="domain" description="PPM-type phosphatase" evidence="2">
    <location>
        <begin position="281"/>
        <end position="504"/>
    </location>
</feature>
<evidence type="ECO:0000259" key="2">
    <source>
        <dbReference type="SMART" id="SM00331"/>
    </source>
</evidence>
<dbReference type="SMART" id="SM00331">
    <property type="entry name" value="PP2C_SIG"/>
    <property type="match status" value="1"/>
</dbReference>
<reference evidence="3 4" key="1">
    <citation type="submission" date="2018-08" db="EMBL/GenBank/DDBJ databases">
        <title>Genomic Encyclopedia of Archaeal and Bacterial Type Strains, Phase II (KMG-II): from individual species to whole genera.</title>
        <authorList>
            <person name="Goeker M."/>
        </authorList>
    </citation>
    <scope>NUCLEOTIDE SEQUENCE [LARGE SCALE GENOMIC DNA]</scope>
    <source>
        <strain evidence="3 4">DSM 45791</strain>
    </source>
</reference>
<gene>
    <name evidence="3" type="ORF">BCF44_12311</name>
</gene>
<dbReference type="Pfam" id="PF07228">
    <property type="entry name" value="SpoIIE"/>
    <property type="match status" value="1"/>
</dbReference>
<dbReference type="AlphaFoldDB" id="A0A3E0GVX5"/>
<dbReference type="Proteomes" id="UP000256269">
    <property type="component" value="Unassembled WGS sequence"/>
</dbReference>
<comment type="caution">
    <text evidence="3">The sequence shown here is derived from an EMBL/GenBank/DDBJ whole genome shotgun (WGS) entry which is preliminary data.</text>
</comment>
<dbReference type="InterPro" id="IPR003018">
    <property type="entry name" value="GAF"/>
</dbReference>
<proteinExistence type="predicted"/>
<dbReference type="Pfam" id="PF01590">
    <property type="entry name" value="GAF"/>
    <property type="match status" value="1"/>
</dbReference>
<dbReference type="EMBL" id="QUNO01000023">
    <property type="protein sequence ID" value="REH30653.1"/>
    <property type="molecule type" value="Genomic_DNA"/>
</dbReference>
<evidence type="ECO:0000313" key="3">
    <source>
        <dbReference type="EMBL" id="REH30653.1"/>
    </source>
</evidence>
<keyword evidence="4" id="KW-1185">Reference proteome</keyword>
<evidence type="ECO:0000256" key="1">
    <source>
        <dbReference type="ARBA" id="ARBA00022801"/>
    </source>
</evidence>
<dbReference type="PANTHER" id="PTHR43156:SF2">
    <property type="entry name" value="STAGE II SPORULATION PROTEIN E"/>
    <property type="match status" value="1"/>
</dbReference>
<dbReference type="InterPro" id="IPR029016">
    <property type="entry name" value="GAF-like_dom_sf"/>
</dbReference>
<organism evidence="3 4">
    <name type="scientific">Kutzneria buriramensis</name>
    <dbReference type="NCBI Taxonomy" id="1045776"/>
    <lineage>
        <taxon>Bacteria</taxon>
        <taxon>Bacillati</taxon>
        <taxon>Actinomycetota</taxon>
        <taxon>Actinomycetes</taxon>
        <taxon>Pseudonocardiales</taxon>
        <taxon>Pseudonocardiaceae</taxon>
        <taxon>Kutzneria</taxon>
    </lineage>
</organism>
<dbReference type="InterPro" id="IPR036457">
    <property type="entry name" value="PPM-type-like_dom_sf"/>
</dbReference>
<dbReference type="OrthoDB" id="5241041at2"/>
<dbReference type="Gene3D" id="3.60.40.10">
    <property type="entry name" value="PPM-type phosphatase domain"/>
    <property type="match status" value="1"/>
</dbReference>
<keyword evidence="1" id="KW-0378">Hydrolase</keyword>
<dbReference type="InterPro" id="IPR052016">
    <property type="entry name" value="Bact_Sigma-Reg"/>
</dbReference>
<dbReference type="SUPFAM" id="SSF55781">
    <property type="entry name" value="GAF domain-like"/>
    <property type="match status" value="1"/>
</dbReference>
<dbReference type="GO" id="GO:0016791">
    <property type="term" value="F:phosphatase activity"/>
    <property type="evidence" value="ECO:0007669"/>
    <property type="project" value="TreeGrafter"/>
</dbReference>
<accession>A0A3E0GVX5</accession>
<sequence>MRAAPSPVIVVGQNGDLLERNKTTDLVFIAVRPGVALDDEVASWLAEVQRANARQPVRGQIARRSSPAPATPPDDAMAWWLLDETMEQRTTRLLEVERERTAFLARASTLLLSSMNLGRCMEVTAQLAAECLGDAAVVIHPPKGTTLTTVTCVRGGQVVRDTVAADLASIPGLDVALTWFPPAPLHRTDPATVPDWIVPAGLGPIGSAVVVPLRGQGMPSGALVLLRKSTRAVFSENAETFVQLFAAHAGAAMATARLHTEQASITEILTRDLVPPQLHEVDGIEFAGGYQPSATTERVGGDFYDLHPAGTAGHESFLVLGDVCGKGLEAAVVTGKIRNTLHALLPLAHNHQRILTMLNSALLGSHHTRFATLVFASAVREGPDVRLRLTNAGHLPPLIVRNDGTVDEARTRGRLVGVLPTVHANTTVVRLAPGESCLLYTDGITEAKGGPLGEAYFGEQRLKDVLSECAGIPGEAIVERVHMLAAEWIGDNQHDDIAVLAITAPRHQDTR</sequence>
<dbReference type="PANTHER" id="PTHR43156">
    <property type="entry name" value="STAGE II SPORULATION PROTEIN E-RELATED"/>
    <property type="match status" value="1"/>
</dbReference>
<evidence type="ECO:0000313" key="4">
    <source>
        <dbReference type="Proteomes" id="UP000256269"/>
    </source>
</evidence>
<protein>
    <submittedName>
        <fullName evidence="3">Serine phosphatase RsbU (Regulator of sigma subunit)</fullName>
    </submittedName>
</protein>